<feature type="transmembrane region" description="Helical" evidence="1">
    <location>
        <begin position="214"/>
        <end position="237"/>
    </location>
</feature>
<name>A0A369CDY3_9GAMM</name>
<dbReference type="Pfam" id="PF09955">
    <property type="entry name" value="DUF2189"/>
    <property type="match status" value="1"/>
</dbReference>
<feature type="transmembrane region" description="Helical" evidence="1">
    <location>
        <begin position="166"/>
        <end position="193"/>
    </location>
</feature>
<keyword evidence="1" id="KW-0472">Membrane</keyword>
<evidence type="ECO:0000313" key="2">
    <source>
        <dbReference type="EMBL" id="RCX31325.1"/>
    </source>
</evidence>
<reference evidence="2 3" key="1">
    <citation type="submission" date="2018-07" db="EMBL/GenBank/DDBJ databases">
        <title>Genomic Encyclopedia of Type Strains, Phase IV (KMG-IV): sequencing the most valuable type-strain genomes for metagenomic binning, comparative biology and taxonomic classification.</title>
        <authorList>
            <person name="Goeker M."/>
        </authorList>
    </citation>
    <scope>NUCLEOTIDE SEQUENCE [LARGE SCALE GENOMIC DNA]</scope>
    <source>
        <strain evidence="2 3">DSM 26407</strain>
    </source>
</reference>
<dbReference type="InterPro" id="IPR018692">
    <property type="entry name" value="DUF2189"/>
</dbReference>
<gene>
    <name evidence="2" type="ORF">DFQ59_103293</name>
</gene>
<dbReference type="EMBL" id="QPJY01000003">
    <property type="protein sequence ID" value="RCX31325.1"/>
    <property type="molecule type" value="Genomic_DNA"/>
</dbReference>
<sequence length="262" mass="28653">MPQVMTQKDIAHALPAVREITYDHPWRWLAAGWSDLRANPGLSLGYGAVFVVVSYLITYALVTGEMFFLVPALSAGFFLVAPLLGIGLYAASRSHELGVPARFGQLAEAWRGNHIHLTAMGLALMIMLLVWMMLANLIFALFFSGIVPTWENFIPEVFLSGNSPLFLLAGIGGGAVIAFFVFAMSAVSVPMLMDRRVDVMTAIQTSLHAVRVNLLPMLLWAVLIVLFVGAGLATFYLGLLVTMPLVGHASWHAYRDLVEPEH</sequence>
<feature type="transmembrane region" description="Helical" evidence="1">
    <location>
        <begin position="44"/>
        <end position="62"/>
    </location>
</feature>
<evidence type="ECO:0000256" key="1">
    <source>
        <dbReference type="SAM" id="Phobius"/>
    </source>
</evidence>
<proteinExistence type="predicted"/>
<accession>A0A369CDY3</accession>
<feature type="transmembrane region" description="Helical" evidence="1">
    <location>
        <begin position="68"/>
        <end position="91"/>
    </location>
</feature>
<keyword evidence="1" id="KW-1133">Transmembrane helix</keyword>
<organism evidence="2 3">
    <name type="scientific">Thioalbus denitrificans</name>
    <dbReference type="NCBI Taxonomy" id="547122"/>
    <lineage>
        <taxon>Bacteria</taxon>
        <taxon>Pseudomonadati</taxon>
        <taxon>Pseudomonadota</taxon>
        <taxon>Gammaproteobacteria</taxon>
        <taxon>Chromatiales</taxon>
        <taxon>Ectothiorhodospiraceae</taxon>
        <taxon>Thioalbus</taxon>
    </lineage>
</organism>
<keyword evidence="3" id="KW-1185">Reference proteome</keyword>
<dbReference type="AlphaFoldDB" id="A0A369CDY3"/>
<dbReference type="RefSeq" id="WP_245937241.1">
    <property type="nucleotide sequence ID" value="NZ_QPJY01000003.1"/>
</dbReference>
<keyword evidence="1" id="KW-0812">Transmembrane</keyword>
<comment type="caution">
    <text evidence="2">The sequence shown here is derived from an EMBL/GenBank/DDBJ whole genome shotgun (WGS) entry which is preliminary data.</text>
</comment>
<protein>
    <submittedName>
        <fullName evidence="2">Putative membrane protein</fullName>
    </submittedName>
</protein>
<dbReference type="Proteomes" id="UP000252707">
    <property type="component" value="Unassembled WGS sequence"/>
</dbReference>
<feature type="transmembrane region" description="Helical" evidence="1">
    <location>
        <begin position="121"/>
        <end position="146"/>
    </location>
</feature>
<evidence type="ECO:0000313" key="3">
    <source>
        <dbReference type="Proteomes" id="UP000252707"/>
    </source>
</evidence>